<comment type="caution">
    <text evidence="2">The sequence shown here is derived from an EMBL/GenBank/DDBJ whole genome shotgun (WGS) entry which is preliminary data.</text>
</comment>
<protein>
    <submittedName>
        <fullName evidence="2">Uncharacterized protein</fullName>
    </submittedName>
</protein>
<accession>A0ABU0XAW6</accession>
<feature type="region of interest" description="Disordered" evidence="1">
    <location>
        <begin position="8"/>
        <end position="61"/>
    </location>
</feature>
<proteinExistence type="predicted"/>
<reference evidence="2 3" key="1">
    <citation type="submission" date="2017-06" db="EMBL/GenBank/DDBJ databases">
        <title>Cultured bacterium strain Saccharothrix yanglingensis Hhs.015.</title>
        <authorList>
            <person name="Xia Y."/>
        </authorList>
    </citation>
    <scope>NUCLEOTIDE SEQUENCE [LARGE SCALE GENOMIC DNA]</scope>
    <source>
        <strain evidence="2 3">Hhs.015</strain>
    </source>
</reference>
<dbReference type="InterPro" id="IPR025680">
    <property type="entry name" value="DddI"/>
</dbReference>
<dbReference type="Proteomes" id="UP001225605">
    <property type="component" value="Unassembled WGS sequence"/>
</dbReference>
<keyword evidence="3" id="KW-1185">Reference proteome</keyword>
<gene>
    <name evidence="2" type="ORF">CKY47_36240</name>
</gene>
<organism evidence="2 3">
    <name type="scientific">Saccharothrix yanglingensis</name>
    <dbReference type="NCBI Taxonomy" id="659496"/>
    <lineage>
        <taxon>Bacteria</taxon>
        <taxon>Bacillati</taxon>
        <taxon>Actinomycetota</taxon>
        <taxon>Actinomycetes</taxon>
        <taxon>Pseudonocardiales</taxon>
        <taxon>Pseudonocardiaceae</taxon>
        <taxon>Saccharothrix</taxon>
    </lineage>
</organism>
<evidence type="ECO:0000313" key="2">
    <source>
        <dbReference type="EMBL" id="MDQ2589282.1"/>
    </source>
</evidence>
<evidence type="ECO:0000313" key="3">
    <source>
        <dbReference type="Proteomes" id="UP001225605"/>
    </source>
</evidence>
<name>A0ABU0XAW6_9PSEU</name>
<sequence>MALLLVEKSSTRSFAMSPPRSPPMPPGWKGLTDRPRHHARQQAVHEDLRHPERAAMTADGTPHVTLDEARSTNWTGLDVIRRVPDLDDFLRVRDDEGRPRPVEWAIFTGEHDDTYPTMVFGVGPERGFLRWYGDRDDMQVPAGTVYRDGGTSYWRGWQEQSCNPGEEILVEVVLQAAAQFVTTGARPACVEWIPESEVPDLRTPDGAQRQQERDPQLQSFLAGVELPAEFAAIRAASAVDVAGHEARQVVRLLVAASHGVEAGRAWRLHHGDDPTAPHLMVGLRAHQAAVAWMEPGSGTLLPTDGTGDEPRLFATHNGYRVLPAGTELPWDTALDIVEEFTATGQRPTRVAWETTDEPAPPVPQSIGDTVFLSHAAHYDFADLMNRLLDTAASEKTGRVWFLRHGQDDPKQPYLVFAVGEGMGAVEWVEQDGPVGATPPLFAATRPRRRLPQAGSFAAARDHLCVAPTGSTPSPTLGTVR</sequence>
<dbReference type="EMBL" id="NSDM01000037">
    <property type="protein sequence ID" value="MDQ2589282.1"/>
    <property type="molecule type" value="Genomic_DNA"/>
</dbReference>
<dbReference type="Pfam" id="PF14430">
    <property type="entry name" value="Imm1"/>
    <property type="match status" value="2"/>
</dbReference>
<evidence type="ECO:0000256" key="1">
    <source>
        <dbReference type="SAM" id="MobiDB-lite"/>
    </source>
</evidence>
<feature type="compositionally biased region" description="Basic and acidic residues" evidence="1">
    <location>
        <begin position="43"/>
        <end position="53"/>
    </location>
</feature>